<organism evidence="8 9">
    <name type="scientific">Thermobacillus composti (strain DSM 18247 / JCM 13945 / KWC4)</name>
    <dbReference type="NCBI Taxonomy" id="717605"/>
    <lineage>
        <taxon>Bacteria</taxon>
        <taxon>Bacillati</taxon>
        <taxon>Bacillota</taxon>
        <taxon>Bacilli</taxon>
        <taxon>Bacillales</taxon>
        <taxon>Paenibacillaceae</taxon>
        <taxon>Thermobacillus</taxon>
    </lineage>
</organism>
<dbReference type="Pfam" id="PF21253">
    <property type="entry name" value="Mann_GBD_bact"/>
    <property type="match status" value="1"/>
</dbReference>
<dbReference type="STRING" id="717605.Theco_1549"/>
<dbReference type="KEGG" id="tco:Theco_1549"/>
<name>L0ED18_THECK</name>
<dbReference type="AlphaFoldDB" id="L0ED18"/>
<dbReference type="PANTHER" id="PTHR40079">
    <property type="entry name" value="MANNAN ENDO-1,4-BETA-MANNOSIDASE E-RELATED"/>
    <property type="match status" value="1"/>
</dbReference>
<feature type="transmembrane region" description="Helical" evidence="6">
    <location>
        <begin position="12"/>
        <end position="31"/>
    </location>
</feature>
<dbReference type="SUPFAM" id="SSF49785">
    <property type="entry name" value="Galactose-binding domain-like"/>
    <property type="match status" value="1"/>
</dbReference>
<evidence type="ECO:0000256" key="4">
    <source>
        <dbReference type="PROSITE-ProRule" id="PRU01100"/>
    </source>
</evidence>
<proteinExistence type="inferred from homology"/>
<feature type="region of interest" description="Disordered" evidence="5">
    <location>
        <begin position="40"/>
        <end position="61"/>
    </location>
</feature>
<dbReference type="EMBL" id="CP003255">
    <property type="protein sequence ID" value="AGA57687.1"/>
    <property type="molecule type" value="Genomic_DNA"/>
</dbReference>
<dbReference type="eggNOG" id="COG4124">
    <property type="taxonomic scope" value="Bacteria"/>
</dbReference>
<dbReference type="InterPro" id="IPR013783">
    <property type="entry name" value="Ig-like_fold"/>
</dbReference>
<evidence type="ECO:0000256" key="6">
    <source>
        <dbReference type="SAM" id="Phobius"/>
    </source>
</evidence>
<dbReference type="InterPro" id="IPR008979">
    <property type="entry name" value="Galactose-bd-like_sf"/>
</dbReference>
<feature type="active site" description="Proton donor" evidence="4">
    <location>
        <position position="232"/>
    </location>
</feature>
<comment type="similarity">
    <text evidence="1 4">Belongs to the glycosyl hydrolase 26 family.</text>
</comment>
<feature type="domain" description="GH26" evidence="7">
    <location>
        <begin position="74"/>
        <end position="424"/>
    </location>
</feature>
<keyword evidence="6" id="KW-1133">Transmembrane helix</keyword>
<dbReference type="RefSeq" id="WP_015254439.1">
    <property type="nucleotide sequence ID" value="NC_019897.1"/>
</dbReference>
<dbReference type="Gene3D" id="3.20.20.80">
    <property type="entry name" value="Glycosidases"/>
    <property type="match status" value="1"/>
</dbReference>
<sequence>MSKSSRFSRKHAVPVLLISAVVMAAVLILAFTHFSQTDRPEGGLPASADTGQDGATSDEDQVPVLKLVDPQASPATRSLFRYLQESRGKRILFGHQHATTEFIAVTGNPVQSDVHNATGDFPAIFGWDTLSIEGKEKPGISGNIEASRERLIEKMKEAHKLGGIIALSTHFPNFATGGNFYDTSVGAVEHILPGGSKNAEFNAMLDHVAYVANHLKDENGELIPILFRPFHEQNGSWFWWGARLTKTSDYIALYRYTVEYLRDRAGVRNFLYVFSPNGPFADDEKTYLATYPGDEYVDILGMDQYDNQDHPGTKGFLNGLARDLAMINRLADAKGKIAALAEFGYSPQGMKTRGNGDLAWFTKVLDAIKNDPDARRTAYMQTWANFSTNGNLFVPYKNAALLGDHELLPDFIAFYEDEYTAFAGDLSGVYDRKAEAAVKDPFLHIATPTAGTEVVDSAVIRARVLHAEPAEVTFAVRGLAEHQPMTLDADTGYYMAIWQPDKSRIGGNAIIEVKASLADGTVLEDAVEIPVGSGEPPVAELLHDFESSDEGWTINNDSGGIWNTAGAAGPEPSTDAASSGGSSLKADFQLGGGSFELARVGDVDLSGALALEARALVRLGESADAGNGVRAKLYVKTGDSWAWTDSGEKVLDEGGFVTLRFDLSNVGGLEAVRAIGLQILTDPDSKGTASIWLDEVTLYRPAAP</sequence>
<feature type="active site" description="Nucleophile" evidence="4">
    <location>
        <position position="342"/>
    </location>
</feature>
<dbReference type="Gene3D" id="2.60.120.260">
    <property type="entry name" value="Galactose-binding domain-like"/>
    <property type="match status" value="1"/>
</dbReference>
<evidence type="ECO:0000256" key="3">
    <source>
        <dbReference type="ARBA" id="ARBA00023295"/>
    </source>
</evidence>
<dbReference type="PROSITE" id="PS51764">
    <property type="entry name" value="GH26"/>
    <property type="match status" value="1"/>
</dbReference>
<evidence type="ECO:0000313" key="8">
    <source>
        <dbReference type="EMBL" id="AGA57687.1"/>
    </source>
</evidence>
<keyword evidence="3 4" id="KW-0326">Glycosidase</keyword>
<evidence type="ECO:0000256" key="1">
    <source>
        <dbReference type="ARBA" id="ARBA00007754"/>
    </source>
</evidence>
<keyword evidence="6" id="KW-0472">Membrane</keyword>
<dbReference type="Pfam" id="PF02156">
    <property type="entry name" value="Glyco_hydro_26"/>
    <property type="match status" value="1"/>
</dbReference>
<keyword evidence="2 4" id="KW-0378">Hydrolase</keyword>
<protein>
    <submittedName>
        <fullName evidence="8">Beta-mannanase</fullName>
    </submittedName>
</protein>
<dbReference type="InterPro" id="IPR017853">
    <property type="entry name" value="GH"/>
</dbReference>
<dbReference type="InterPro" id="IPR049475">
    <property type="entry name" value="Mann_GBD_bact"/>
</dbReference>
<keyword evidence="6" id="KW-0812">Transmembrane</keyword>
<evidence type="ECO:0000256" key="2">
    <source>
        <dbReference type="ARBA" id="ARBA00022801"/>
    </source>
</evidence>
<dbReference type="Gene3D" id="2.60.40.10">
    <property type="entry name" value="Immunoglobulins"/>
    <property type="match status" value="1"/>
</dbReference>
<evidence type="ECO:0000313" key="9">
    <source>
        <dbReference type="Proteomes" id="UP000010795"/>
    </source>
</evidence>
<dbReference type="InterPro" id="IPR000805">
    <property type="entry name" value="Glyco_hydro_26"/>
</dbReference>
<dbReference type="Proteomes" id="UP000010795">
    <property type="component" value="Chromosome"/>
</dbReference>
<gene>
    <name evidence="8" type="ordered locus">Theco_1549</name>
</gene>
<dbReference type="PRINTS" id="PR00739">
    <property type="entry name" value="GLHYDRLASE26"/>
</dbReference>
<dbReference type="InterPro" id="IPR022790">
    <property type="entry name" value="GH26_dom"/>
</dbReference>
<dbReference type="HOGENOM" id="CLU_391771_0_0_9"/>
<dbReference type="GO" id="GO:0016985">
    <property type="term" value="F:mannan endo-1,4-beta-mannosidase activity"/>
    <property type="evidence" value="ECO:0007669"/>
    <property type="project" value="InterPro"/>
</dbReference>
<evidence type="ECO:0000256" key="5">
    <source>
        <dbReference type="SAM" id="MobiDB-lite"/>
    </source>
</evidence>
<dbReference type="GO" id="GO:0006080">
    <property type="term" value="P:substituted mannan metabolic process"/>
    <property type="evidence" value="ECO:0007669"/>
    <property type="project" value="InterPro"/>
</dbReference>
<evidence type="ECO:0000259" key="7">
    <source>
        <dbReference type="PROSITE" id="PS51764"/>
    </source>
</evidence>
<dbReference type="PANTHER" id="PTHR40079:SF4">
    <property type="entry name" value="GH26 DOMAIN-CONTAINING PROTEIN-RELATED"/>
    <property type="match status" value="1"/>
</dbReference>
<dbReference type="SUPFAM" id="SSF51445">
    <property type="entry name" value="(Trans)glycosidases"/>
    <property type="match status" value="1"/>
</dbReference>
<keyword evidence="9" id="KW-1185">Reference proteome</keyword>
<accession>L0ED18</accession>
<reference evidence="9" key="1">
    <citation type="submission" date="2012-01" db="EMBL/GenBank/DDBJ databases">
        <title>Complete sequence of chromosome of Thermobacillus composti KWC4.</title>
        <authorList>
            <person name="Lucas S."/>
            <person name="Han J."/>
            <person name="Lapidus A."/>
            <person name="Cheng J.-F."/>
            <person name="Goodwin L."/>
            <person name="Pitluck S."/>
            <person name="Peters L."/>
            <person name="Ovchinnikova G."/>
            <person name="Teshima H."/>
            <person name="Detter J.C."/>
            <person name="Han C."/>
            <person name="Tapia R."/>
            <person name="Land M."/>
            <person name="Hauser L."/>
            <person name="Kyrpides N."/>
            <person name="Ivanova N."/>
            <person name="Pagani I."/>
            <person name="Anderson I."/>
            <person name="Woyke T."/>
        </authorList>
    </citation>
    <scope>NUCLEOTIDE SEQUENCE [LARGE SCALE GENOMIC DNA]</scope>
    <source>
        <strain evidence="9">DSM 18247 / JCM 13945 / KWC4</strain>
    </source>
</reference>